<dbReference type="PANTHER" id="PTHR43031:SF18">
    <property type="entry name" value="RHODANESE-RELATED SULFURTRANSFERASES"/>
    <property type="match status" value="1"/>
</dbReference>
<dbReference type="AlphaFoldDB" id="A0A1E8GLL5"/>
<dbReference type="Pfam" id="PF00581">
    <property type="entry name" value="Rhodanese"/>
    <property type="match status" value="1"/>
</dbReference>
<dbReference type="OrthoDB" id="9808735at2"/>
<reference evidence="3" key="1">
    <citation type="submission" date="2016-09" db="EMBL/GenBank/DDBJ databases">
        <title>Draft genome sequence of a novel species of the family Streptococcaceae isolated from flowers.</title>
        <authorList>
            <person name="Chuah L.-O."/>
            <person name="Yap K.-P."/>
            <person name="Thong K.L."/>
            <person name="Liong M.T."/>
            <person name="Ahmad R."/>
            <person name="Rusul G."/>
        </authorList>
    </citation>
    <scope>NUCLEOTIDE SEQUENCE [LARGE SCALE GENOMIC DNA]</scope>
    <source>
        <strain evidence="3">DF1</strain>
    </source>
</reference>
<evidence type="ECO:0000259" key="1">
    <source>
        <dbReference type="PROSITE" id="PS50206"/>
    </source>
</evidence>
<dbReference type="Proteomes" id="UP000178622">
    <property type="component" value="Unassembled WGS sequence"/>
</dbReference>
<dbReference type="EMBL" id="MKIR01000021">
    <property type="protein sequence ID" value="OFI49132.1"/>
    <property type="molecule type" value="Genomic_DNA"/>
</dbReference>
<sequence length="126" mass="13937">MLAINLTLLAVLLAMAGWSLYKTLQVRRGSKKINNEEFAELIPQGQLVDIREPSEFRVKHILGARNIPANQIGNSLAALNKNKPVLIYEMGRPQQAVSVVPTLKKAGFTEIYLLKDGLAAWDGKVK</sequence>
<dbReference type="Gene3D" id="3.40.250.10">
    <property type="entry name" value="Rhodanese-like domain"/>
    <property type="match status" value="1"/>
</dbReference>
<dbReference type="SMART" id="SM00450">
    <property type="entry name" value="RHOD"/>
    <property type="match status" value="1"/>
</dbReference>
<dbReference type="RefSeq" id="WP_070792475.1">
    <property type="nucleotide sequence ID" value="NZ_MKIR01000021.1"/>
</dbReference>
<organism evidence="2 3">
    <name type="scientific">Floricoccus tropicus</name>
    <dbReference type="NCBI Taxonomy" id="1859473"/>
    <lineage>
        <taxon>Bacteria</taxon>
        <taxon>Bacillati</taxon>
        <taxon>Bacillota</taxon>
        <taxon>Bacilli</taxon>
        <taxon>Lactobacillales</taxon>
        <taxon>Streptococcaceae</taxon>
        <taxon>Floricoccus</taxon>
    </lineage>
</organism>
<dbReference type="InterPro" id="IPR050229">
    <property type="entry name" value="GlpE_sulfurtransferase"/>
</dbReference>
<accession>A0A1E8GLL5</accession>
<feature type="domain" description="Rhodanese" evidence="1">
    <location>
        <begin position="41"/>
        <end position="126"/>
    </location>
</feature>
<dbReference type="InterPro" id="IPR036873">
    <property type="entry name" value="Rhodanese-like_dom_sf"/>
</dbReference>
<comment type="caution">
    <text evidence="2">The sequence shown here is derived from an EMBL/GenBank/DDBJ whole genome shotgun (WGS) entry which is preliminary data.</text>
</comment>
<name>A0A1E8GLL5_9LACT</name>
<dbReference type="PANTHER" id="PTHR43031">
    <property type="entry name" value="FAD-DEPENDENT OXIDOREDUCTASE"/>
    <property type="match status" value="1"/>
</dbReference>
<gene>
    <name evidence="2" type="ORF">BG261_04465</name>
</gene>
<protein>
    <submittedName>
        <fullName evidence="2">NADH dehydrogenase</fullName>
    </submittedName>
</protein>
<keyword evidence="3" id="KW-1185">Reference proteome</keyword>
<dbReference type="PROSITE" id="PS50206">
    <property type="entry name" value="RHODANESE_3"/>
    <property type="match status" value="1"/>
</dbReference>
<proteinExistence type="predicted"/>
<evidence type="ECO:0000313" key="3">
    <source>
        <dbReference type="Proteomes" id="UP000178622"/>
    </source>
</evidence>
<dbReference type="CDD" id="cd00158">
    <property type="entry name" value="RHOD"/>
    <property type="match status" value="1"/>
</dbReference>
<dbReference type="InterPro" id="IPR001763">
    <property type="entry name" value="Rhodanese-like_dom"/>
</dbReference>
<dbReference type="SUPFAM" id="SSF52821">
    <property type="entry name" value="Rhodanese/Cell cycle control phosphatase"/>
    <property type="match status" value="1"/>
</dbReference>
<evidence type="ECO:0000313" key="2">
    <source>
        <dbReference type="EMBL" id="OFI49132.1"/>
    </source>
</evidence>
<dbReference type="STRING" id="1859473.BG261_04465"/>